<protein>
    <recommendedName>
        <fullName evidence="1">Transposase IS4-like domain-containing protein</fullName>
    </recommendedName>
</protein>
<dbReference type="Pfam" id="PF01609">
    <property type="entry name" value="DDE_Tnp_1"/>
    <property type="match status" value="1"/>
</dbReference>
<reference evidence="2 3" key="1">
    <citation type="submission" date="2015-01" db="EMBL/GenBank/DDBJ databases">
        <title>Lifestyle Evolution in Cyanobacterial Symbionts of Sponges.</title>
        <authorList>
            <person name="Burgsdorf I."/>
            <person name="Slaby B.M."/>
            <person name="Handley K.M."/>
            <person name="Haber M."/>
            <person name="Blom J."/>
            <person name="Marshall C.W."/>
            <person name="Gilbert J.A."/>
            <person name="Hentschel U."/>
            <person name="Steindler L."/>
        </authorList>
    </citation>
    <scope>NUCLEOTIDE SEQUENCE [LARGE SCALE GENOMIC DNA]</scope>
    <source>
        <strain evidence="2">SP3</strain>
    </source>
</reference>
<dbReference type="Proteomes" id="UP000035067">
    <property type="component" value="Unassembled WGS sequence"/>
</dbReference>
<dbReference type="InterPro" id="IPR002559">
    <property type="entry name" value="Transposase_11"/>
</dbReference>
<dbReference type="AlphaFoldDB" id="A0A0G2HJG4"/>
<evidence type="ECO:0000259" key="1">
    <source>
        <dbReference type="Pfam" id="PF01609"/>
    </source>
</evidence>
<evidence type="ECO:0000313" key="2">
    <source>
        <dbReference type="EMBL" id="KKZ10962.1"/>
    </source>
</evidence>
<organism evidence="2 3">
    <name type="scientific">Candidatus Synechococcus spongiarum SP3</name>
    <dbReference type="NCBI Taxonomy" id="1604020"/>
    <lineage>
        <taxon>Bacteria</taxon>
        <taxon>Bacillati</taxon>
        <taxon>Cyanobacteriota</taxon>
        <taxon>Cyanophyceae</taxon>
        <taxon>Synechococcales</taxon>
        <taxon>Synechococcaceae</taxon>
        <taxon>Synechococcus</taxon>
    </lineage>
</organism>
<proteinExistence type="predicted"/>
<comment type="caution">
    <text evidence="2">The sequence shown here is derived from an EMBL/GenBank/DDBJ whole genome shotgun (WGS) entry which is preliminary data.</text>
</comment>
<gene>
    <name evidence="2" type="ORF">TE42_09090</name>
</gene>
<dbReference type="EMBL" id="JXQG01000069">
    <property type="protein sequence ID" value="KKZ10962.1"/>
    <property type="molecule type" value="Genomic_DNA"/>
</dbReference>
<feature type="domain" description="Transposase IS4-like" evidence="1">
    <location>
        <begin position="3"/>
        <end position="106"/>
    </location>
</feature>
<dbReference type="PATRIC" id="fig|1604020.3.peg.1916"/>
<dbReference type="GO" id="GO:0006313">
    <property type="term" value="P:DNA transposition"/>
    <property type="evidence" value="ECO:0007669"/>
    <property type="project" value="InterPro"/>
</dbReference>
<name>A0A0G2HJG4_9SYNE</name>
<accession>A0A0G2HJG4</accession>
<dbReference type="GO" id="GO:0004803">
    <property type="term" value="F:transposase activity"/>
    <property type="evidence" value="ECO:0007669"/>
    <property type="project" value="InterPro"/>
</dbReference>
<dbReference type="GO" id="GO:0003677">
    <property type="term" value="F:DNA binding"/>
    <property type="evidence" value="ECO:0007669"/>
    <property type="project" value="InterPro"/>
</dbReference>
<evidence type="ECO:0000313" key="3">
    <source>
        <dbReference type="Proteomes" id="UP000035067"/>
    </source>
</evidence>
<sequence>MTTRMVALVDALGNLMRFLLPSGQRRESKGAASRIRNLPSGALLADKAFDSDGLLRELQVCGATVVVPPKANRKARRPYAREACKWRRRIESFLARIKEYRCIATRYDTTASSCAAN</sequence>